<organism evidence="2 3">
    <name type="scientific">Rhizophagus irregularis</name>
    <dbReference type="NCBI Taxonomy" id="588596"/>
    <lineage>
        <taxon>Eukaryota</taxon>
        <taxon>Fungi</taxon>
        <taxon>Fungi incertae sedis</taxon>
        <taxon>Mucoromycota</taxon>
        <taxon>Glomeromycotina</taxon>
        <taxon>Glomeromycetes</taxon>
        <taxon>Glomerales</taxon>
        <taxon>Glomeraceae</taxon>
        <taxon>Rhizophagus</taxon>
    </lineage>
</organism>
<evidence type="ECO:0000313" key="3">
    <source>
        <dbReference type="Proteomes" id="UP000234323"/>
    </source>
</evidence>
<evidence type="ECO:0000256" key="1">
    <source>
        <dbReference type="SAM" id="MobiDB-lite"/>
    </source>
</evidence>
<evidence type="ECO:0000313" key="2">
    <source>
        <dbReference type="EMBL" id="PKY55233.1"/>
    </source>
</evidence>
<sequence>MPSTDALETIPEESSSQDGGTVMDQEMDINKDVDEDNTEVQVQPNTSGRLILIRGLTSDITQFSDITH</sequence>
<feature type="region of interest" description="Disordered" evidence="1">
    <location>
        <begin position="1"/>
        <end position="43"/>
    </location>
</feature>
<reference evidence="2 3" key="1">
    <citation type="submission" date="2015-10" db="EMBL/GenBank/DDBJ databases">
        <title>Genome analyses suggest a sexual origin of heterokaryosis in a supposedly ancient asexual fungus.</title>
        <authorList>
            <person name="Ropars J."/>
            <person name="Sedzielewska K."/>
            <person name="Noel J."/>
            <person name="Charron P."/>
            <person name="Farinelli L."/>
            <person name="Marton T."/>
            <person name="Kruger M."/>
            <person name="Pelin A."/>
            <person name="Brachmann A."/>
            <person name="Corradi N."/>
        </authorList>
    </citation>
    <scope>NUCLEOTIDE SEQUENCE [LARGE SCALE GENOMIC DNA]</scope>
    <source>
        <strain evidence="2 3">A4</strain>
    </source>
</reference>
<comment type="caution">
    <text evidence="2">The sequence shown here is derived from an EMBL/GenBank/DDBJ whole genome shotgun (WGS) entry which is preliminary data.</text>
</comment>
<dbReference type="AlphaFoldDB" id="A0A2I1H8M3"/>
<dbReference type="EMBL" id="LLXI01001808">
    <property type="protein sequence ID" value="PKY55233.1"/>
    <property type="molecule type" value="Genomic_DNA"/>
</dbReference>
<proteinExistence type="predicted"/>
<dbReference type="Proteomes" id="UP000234323">
    <property type="component" value="Unassembled WGS sequence"/>
</dbReference>
<name>A0A2I1H8M3_9GLOM</name>
<gene>
    <name evidence="2" type="ORF">RhiirA4_474555</name>
</gene>
<accession>A0A2I1H8M3</accession>
<protein>
    <submittedName>
        <fullName evidence="2">Uncharacterized protein</fullName>
    </submittedName>
</protein>
<keyword evidence="3" id="KW-1185">Reference proteome</keyword>